<evidence type="ECO:0000259" key="2">
    <source>
        <dbReference type="Pfam" id="PF14695"/>
    </source>
</evidence>
<proteinExistence type="predicted"/>
<protein>
    <submittedName>
        <fullName evidence="3">Lines homolog 1</fullName>
    </submittedName>
</protein>
<dbReference type="Ensembl" id="ENSPKIT00000021724.1">
    <property type="protein sequence ID" value="ENSPKIP00000040703.1"/>
    <property type="gene ID" value="ENSPKIG00000017561.1"/>
</dbReference>
<accession>A0A3B3TE60</accession>
<evidence type="ECO:0000313" key="3">
    <source>
        <dbReference type="Ensembl" id="ENSPKIP00000040703.1"/>
    </source>
</evidence>
<feature type="domain" description="Protein Lines N-terminal" evidence="1">
    <location>
        <begin position="186"/>
        <end position="528"/>
    </location>
</feature>
<organism evidence="3 4">
    <name type="scientific">Paramormyrops kingsleyae</name>
    <dbReference type="NCBI Taxonomy" id="1676925"/>
    <lineage>
        <taxon>Eukaryota</taxon>
        <taxon>Metazoa</taxon>
        <taxon>Chordata</taxon>
        <taxon>Craniata</taxon>
        <taxon>Vertebrata</taxon>
        <taxon>Euteleostomi</taxon>
        <taxon>Actinopterygii</taxon>
        <taxon>Neopterygii</taxon>
        <taxon>Teleostei</taxon>
        <taxon>Osteoglossocephala</taxon>
        <taxon>Osteoglossomorpha</taxon>
        <taxon>Osteoglossiformes</taxon>
        <taxon>Mormyridae</taxon>
        <taxon>Paramormyrops</taxon>
    </lineage>
</organism>
<dbReference type="GeneID" id="111845053"/>
<sequence>MDMFFILQDVHKCLLAGKRPTKGSHEVASMLCSVICESWPETCLLCQTAGSCEHENSNYQTLSARFHPCTNGEGQKRKEIVCFALSLLGSTSTKLLSGSQSDQTRLYCKEVLINALEDFSLSSKLVTFFGVQDRLLSHFAVRCISSVILFQLHESNSLDSVWQERYIQILQNPHPDNETVCSLLTITTVIKGVLTGMFTHKKDALEQLVISLDPVFPGLYSGILTWIEREPAKPVSCANDTFDVATNLVAVLDLLEVLVAVRLNLKICSLSQRLVFQQPSVALQVICSPVHYLVQKRTLLLLKACLLLKTGDDFMTGGAELSLNGDGHMTSDILALANAVLNSVAAGWLLRVPVSSKAAYFGGNSLLSRSGPDFVMLRSTSLVLLKSLEYRILYEKEEGLDPAVGPQSYLHSLMLFVNQHLSGAWLLGHSCAWVSVVFGEQDDDMFEAARIVLSLYLHQRGSSGISNPAACDTGCNPHCCFIYLLRSIAFDHSVLLDFLISTETCFLDYFVRYLKLLRDTWEDFELACQCIEAREPVMEAKAATCGSETLAAVDGSMASVGCPKAAGIPLNWGGASGSWATPSVGGATQALLRPLVNYASSDESDSEVPSAHCVPIVGNMTSHPLEFSKVGGCSVGLHDRIQDEVQEDQSTTPRMCRRAATCLTELGKVIFRLRKRKLFPYKPDSLLKLLTGIGANLERHSDKAPLDSCPCDTSVNILSDNQ</sequence>
<dbReference type="PANTHER" id="PTHR16057">
    <property type="entry name" value="WINS1, 2 PROTEIN"/>
    <property type="match status" value="1"/>
</dbReference>
<dbReference type="InterPro" id="IPR024875">
    <property type="entry name" value="Protein_Lines"/>
</dbReference>
<dbReference type="InterPro" id="IPR032794">
    <property type="entry name" value="LINES_N"/>
</dbReference>
<dbReference type="GeneTree" id="ENSGT00390000001790"/>
<reference evidence="3" key="1">
    <citation type="submission" date="2025-08" db="UniProtKB">
        <authorList>
            <consortium name="Ensembl"/>
        </authorList>
    </citation>
    <scope>IDENTIFICATION</scope>
</reference>
<reference evidence="3" key="2">
    <citation type="submission" date="2025-09" db="UniProtKB">
        <authorList>
            <consortium name="Ensembl"/>
        </authorList>
    </citation>
    <scope>IDENTIFICATION</scope>
</reference>
<evidence type="ECO:0000259" key="1">
    <source>
        <dbReference type="Pfam" id="PF14694"/>
    </source>
</evidence>
<dbReference type="Proteomes" id="UP000261540">
    <property type="component" value="Unplaced"/>
</dbReference>
<feature type="domain" description="Protein Lines C-terminal" evidence="2">
    <location>
        <begin position="660"/>
        <end position="692"/>
    </location>
</feature>
<dbReference type="InterPro" id="IPR029415">
    <property type="entry name" value="Lines_C"/>
</dbReference>
<keyword evidence="4" id="KW-1185">Reference proteome</keyword>
<dbReference type="CTD" id="55180"/>
<dbReference type="Pfam" id="PF14694">
    <property type="entry name" value="LINES_N"/>
    <property type="match status" value="1"/>
</dbReference>
<name>A0A3B3TE60_9TELE</name>
<evidence type="ECO:0000313" key="4">
    <source>
        <dbReference type="Proteomes" id="UP000261540"/>
    </source>
</evidence>
<dbReference type="AlphaFoldDB" id="A0A3B3TE60"/>
<dbReference type="RefSeq" id="XP_023669892.1">
    <property type="nucleotide sequence ID" value="XM_023814124.2"/>
</dbReference>
<dbReference type="PANTHER" id="PTHR16057:SF1">
    <property type="entry name" value="PROTEIN LINES HOMOLOG 1"/>
    <property type="match status" value="1"/>
</dbReference>
<dbReference type="Pfam" id="PF14695">
    <property type="entry name" value="LINES_C"/>
    <property type="match status" value="1"/>
</dbReference>